<dbReference type="GO" id="GO:0009252">
    <property type="term" value="P:peptidoglycan biosynthetic process"/>
    <property type="evidence" value="ECO:0007669"/>
    <property type="project" value="UniProtKB-KW"/>
</dbReference>
<evidence type="ECO:0000256" key="3">
    <source>
        <dbReference type="ARBA" id="ARBA00022960"/>
    </source>
</evidence>
<comment type="similarity">
    <text evidence="1">Belongs to the FemABX family.</text>
</comment>
<feature type="domain" description="BioF2-like acetyltransferase" evidence="7">
    <location>
        <begin position="151"/>
        <end position="282"/>
    </location>
</feature>
<dbReference type="InterPro" id="IPR016181">
    <property type="entry name" value="Acyl_CoA_acyltransferase"/>
</dbReference>
<comment type="caution">
    <text evidence="8">The sequence shown here is derived from an EMBL/GenBank/DDBJ whole genome shotgun (WGS) entry which is preliminary data.</text>
</comment>
<reference evidence="9" key="1">
    <citation type="submission" date="2016-01" db="EMBL/GenBank/DDBJ databases">
        <authorList>
            <person name="Mitreva M."/>
            <person name="Pepin K.H."/>
            <person name="Mihindukulasuriya K.A."/>
            <person name="Fulton R."/>
            <person name="Fronick C."/>
            <person name="O'Laughlin M."/>
            <person name="Miner T."/>
            <person name="Herter B."/>
            <person name="Rosa B.A."/>
            <person name="Cordes M."/>
            <person name="Tomlinson C."/>
            <person name="Wollam A."/>
            <person name="Palsikar V.B."/>
            <person name="Mardis E.R."/>
            <person name="Wilson R.K."/>
        </authorList>
    </citation>
    <scope>NUCLEOTIDE SEQUENCE [LARGE SCALE GENOMIC DNA]</scope>
    <source>
        <strain evidence="9">DNF00019</strain>
    </source>
</reference>
<keyword evidence="5" id="KW-0012">Acyltransferase</keyword>
<dbReference type="PROSITE" id="PS51191">
    <property type="entry name" value="FEMABX"/>
    <property type="match status" value="1"/>
</dbReference>
<dbReference type="STRING" id="1393034.HMPREF3192_00628"/>
<dbReference type="InterPro" id="IPR038740">
    <property type="entry name" value="BioF2-like_GNAT_dom"/>
</dbReference>
<keyword evidence="9" id="KW-1185">Reference proteome</keyword>
<sequence>MITLTSVDFSELDSTAKAHTHTLPIEQTSVWARYQNTIDGRRPWGAYLIQQNGELLGFISLIEFTTHGYRYLRSMHGPSWLAKPDEKTEAAFLQALVADVRARDPKVVFLRVDTWYEAMTTPVLSTVPYDQTVVISLEDSDDEILNRMKSRGRRDVRKALRECDAVCSDETEQAYQDFSPYYAIMQQTAQRDGFSCSPMSDYSDMLQSLGKEHCRVFAARLDGQVLSWSIVTLSGTRAVRYYAGMRSDAMRMHVTDKLVYCECCLLAHMGIKDYDLMGIGSDFAPSLKRLNEFKTKFTTQITPVAAGRDIAVRPLFYRSLTLAKKLKTALGR</sequence>
<dbReference type="GO" id="GO:0008360">
    <property type="term" value="P:regulation of cell shape"/>
    <property type="evidence" value="ECO:0007669"/>
    <property type="project" value="UniProtKB-KW"/>
</dbReference>
<organism evidence="8 9">
    <name type="scientific">Atopobium deltae</name>
    <dbReference type="NCBI Taxonomy" id="1393034"/>
    <lineage>
        <taxon>Bacteria</taxon>
        <taxon>Bacillati</taxon>
        <taxon>Actinomycetota</taxon>
        <taxon>Coriobacteriia</taxon>
        <taxon>Coriobacteriales</taxon>
        <taxon>Atopobiaceae</taxon>
        <taxon>Atopobium</taxon>
    </lineage>
</organism>
<dbReference type="GO" id="GO:0071555">
    <property type="term" value="P:cell wall organization"/>
    <property type="evidence" value="ECO:0007669"/>
    <property type="project" value="UniProtKB-KW"/>
</dbReference>
<accession>A0A133XVN6</accession>
<dbReference type="RefSeq" id="WP_066305090.1">
    <property type="nucleotide sequence ID" value="NZ_KQ959487.1"/>
</dbReference>
<evidence type="ECO:0000313" key="9">
    <source>
        <dbReference type="Proteomes" id="UP000070675"/>
    </source>
</evidence>
<evidence type="ECO:0000256" key="1">
    <source>
        <dbReference type="ARBA" id="ARBA00009943"/>
    </source>
</evidence>
<dbReference type="Gene3D" id="3.40.630.30">
    <property type="match status" value="1"/>
</dbReference>
<evidence type="ECO:0000313" key="8">
    <source>
        <dbReference type="EMBL" id="KXB35015.1"/>
    </source>
</evidence>
<dbReference type="PATRIC" id="fig|1393034.3.peg.609"/>
<evidence type="ECO:0000256" key="5">
    <source>
        <dbReference type="ARBA" id="ARBA00023315"/>
    </source>
</evidence>
<dbReference type="GO" id="GO:0016755">
    <property type="term" value="F:aminoacyltransferase activity"/>
    <property type="evidence" value="ECO:0007669"/>
    <property type="project" value="InterPro"/>
</dbReference>
<evidence type="ECO:0000256" key="2">
    <source>
        <dbReference type="ARBA" id="ARBA00022679"/>
    </source>
</evidence>
<dbReference type="PANTHER" id="PTHR36174:SF1">
    <property type="entry name" value="LIPID II:GLYCINE GLYCYLTRANSFERASE"/>
    <property type="match status" value="1"/>
</dbReference>
<evidence type="ECO:0000259" key="7">
    <source>
        <dbReference type="Pfam" id="PF13480"/>
    </source>
</evidence>
<dbReference type="InterPro" id="IPR003447">
    <property type="entry name" value="FEMABX"/>
</dbReference>
<dbReference type="AlphaFoldDB" id="A0A133XVN6"/>
<gene>
    <name evidence="8" type="ORF">HMPREF3192_00628</name>
</gene>
<keyword evidence="2" id="KW-0808">Transferase</keyword>
<keyword evidence="6" id="KW-0961">Cell wall biogenesis/degradation</keyword>
<evidence type="ECO:0000256" key="4">
    <source>
        <dbReference type="ARBA" id="ARBA00022984"/>
    </source>
</evidence>
<dbReference type="EMBL" id="LSCR01000007">
    <property type="protein sequence ID" value="KXB35015.1"/>
    <property type="molecule type" value="Genomic_DNA"/>
</dbReference>
<keyword evidence="4" id="KW-0573">Peptidoglycan synthesis</keyword>
<name>A0A133XVN6_9ACTN</name>
<proteinExistence type="inferred from homology"/>
<dbReference type="Pfam" id="PF13480">
    <property type="entry name" value="Acetyltransf_6"/>
    <property type="match status" value="1"/>
</dbReference>
<protein>
    <recommendedName>
        <fullName evidence="7">BioF2-like acetyltransferase domain-containing protein</fullName>
    </recommendedName>
</protein>
<dbReference type="OrthoDB" id="3185680at2"/>
<dbReference type="SUPFAM" id="SSF55729">
    <property type="entry name" value="Acyl-CoA N-acyltransferases (Nat)"/>
    <property type="match status" value="1"/>
</dbReference>
<dbReference type="Proteomes" id="UP000070675">
    <property type="component" value="Unassembled WGS sequence"/>
</dbReference>
<keyword evidence="3" id="KW-0133">Cell shape</keyword>
<dbReference type="InterPro" id="IPR050644">
    <property type="entry name" value="PG_Glycine_Bridge_Synth"/>
</dbReference>
<evidence type="ECO:0000256" key="6">
    <source>
        <dbReference type="ARBA" id="ARBA00023316"/>
    </source>
</evidence>
<dbReference type="PANTHER" id="PTHR36174">
    <property type="entry name" value="LIPID II:GLYCINE GLYCYLTRANSFERASE"/>
    <property type="match status" value="1"/>
</dbReference>